<keyword evidence="2" id="KW-1134">Transmembrane beta strand</keyword>
<keyword evidence="2" id="KW-0812">Transmembrane</keyword>
<dbReference type="Gene3D" id="2.60.40.1930">
    <property type="match status" value="1"/>
</dbReference>
<dbReference type="RefSeq" id="WP_132118911.1">
    <property type="nucleotide sequence ID" value="NZ_SMJU01000008.1"/>
</dbReference>
<reference evidence="5 6" key="1">
    <citation type="submission" date="2019-02" db="EMBL/GenBank/DDBJ databases">
        <title>Arundinibacter roseus gen. nov., sp. nov., a new member of the family Cytophagaceae.</title>
        <authorList>
            <person name="Szuroczki S."/>
            <person name="Khayer B."/>
            <person name="Sproer C."/>
            <person name="Toumi M."/>
            <person name="Szabo A."/>
            <person name="Felfoldi T."/>
            <person name="Schumann P."/>
            <person name="Toth E."/>
        </authorList>
    </citation>
    <scope>NUCLEOTIDE SEQUENCE [LARGE SCALE GENOMIC DNA]</scope>
    <source>
        <strain evidence="5 6">DMA-k-7a</strain>
    </source>
</reference>
<comment type="subcellular location">
    <subcellularLocation>
        <location evidence="2">Cell outer membrane</location>
        <topology evidence="2">Multi-pass membrane protein</topology>
    </subcellularLocation>
</comment>
<keyword evidence="2" id="KW-0472">Membrane</keyword>
<dbReference type="PANTHER" id="PTHR30069">
    <property type="entry name" value="TONB-DEPENDENT OUTER MEMBRANE RECEPTOR"/>
    <property type="match status" value="1"/>
</dbReference>
<dbReference type="InterPro" id="IPR039426">
    <property type="entry name" value="TonB-dep_rcpt-like"/>
</dbReference>
<dbReference type="OrthoDB" id="679547at2"/>
<gene>
    <name evidence="5" type="ORF">EZE20_14625</name>
</gene>
<dbReference type="Pfam" id="PF07715">
    <property type="entry name" value="Plug"/>
    <property type="match status" value="1"/>
</dbReference>
<dbReference type="PANTHER" id="PTHR30069:SF29">
    <property type="entry name" value="HEMOGLOBIN AND HEMOGLOBIN-HAPTOGLOBIN-BINDING PROTEIN 1-RELATED"/>
    <property type="match status" value="1"/>
</dbReference>
<dbReference type="InterPro" id="IPR012910">
    <property type="entry name" value="Plug_dom"/>
</dbReference>
<proteinExistence type="inferred from homology"/>
<dbReference type="GO" id="GO:0044718">
    <property type="term" value="P:siderophore transmembrane transport"/>
    <property type="evidence" value="ECO:0007669"/>
    <property type="project" value="TreeGrafter"/>
</dbReference>
<comment type="caution">
    <text evidence="5">The sequence shown here is derived from an EMBL/GenBank/DDBJ whole genome shotgun (WGS) entry which is preliminary data.</text>
</comment>
<dbReference type="Gene3D" id="2.170.130.10">
    <property type="entry name" value="TonB-dependent receptor, plug domain"/>
    <property type="match status" value="1"/>
</dbReference>
<comment type="similarity">
    <text evidence="2">Belongs to the TonB-dependent receptor family.</text>
</comment>
<accession>A0A4R4K905</accession>
<sequence>MFFPTSLFKSSLIVLGLVFFMAFRWLDDDFSQQVLEKIKTYREMFPQEKAYLHLDKSTYIAGDTLWFRAYLAEGAGHQIDSVSRVVYVDLVEKQSGKIMTVRQIRMEEAAGRGDIPLPDSLRAGFYTVRAYTNWMRNFSDDFFFQKDIRVVRTGEEMAATAAVTPAPDVQFFPEGGQLVAGLQGRVGFKAIDASGLGVDVEGFILNQKNDTISGFSSKIRGMGLMNFKPMPDQRYKAMIKRSDGSFATYDFPAVQPEGYVMMVDNVSNPNTMRVFIYNNRPTGVTGQLTLLGHTRGLVAFAAKGDVTRKSFIITIPKKELTEGILHLTLFNENNKPVCERLAFINHQNQLKIAVKPSKQVYAPREKTEVELMVTDSAGQPVQTTLSVAAVDAAQAGKTPFEMNMVSYMLLTSDLKGYVEEPSYYLDGGLADAKINVDILMMTQGWRRFRWEDVFVENLPTPSYFVEQSLVLKGKVMKLNRKEPGEVDLSLILTIDGAKAFSEATTDASGDFLISGLTNQDTARVLIQAATKKGNKSLLIEVDEFSAPKAQPKPLDIALFLRNNLDKERQKKTQEYLDIERQIRQNREKLLQEVVIKGKKEKEPDSRKLYTRADATITPNLGMTAGALTIFDMLRGRVAGLQITGAGQNVTVQIRGSTNLSGVVEPLFLLDGMPVDKEAMYSISVQDVESIDVLKGPSAAIYGSRGGGGVIAVLTKRGNSNYDYTQEASEGVKVVKMPGFSREREFYAPKYDVVRPEHVRPDFRSTLLWMPMVKTNAEGKATISYYNSDAATDVLIQAEGLTWQGLPGSTTATYQVR</sequence>
<keyword evidence="3" id="KW-0175">Coiled coil</keyword>
<keyword evidence="1" id="KW-0732">Signal</keyword>
<evidence type="ECO:0000256" key="2">
    <source>
        <dbReference type="PROSITE-ProRule" id="PRU01360"/>
    </source>
</evidence>
<dbReference type="EMBL" id="SMJU01000008">
    <property type="protein sequence ID" value="TDB64168.1"/>
    <property type="molecule type" value="Genomic_DNA"/>
</dbReference>
<keyword evidence="2" id="KW-0813">Transport</keyword>
<feature type="domain" description="TonB-dependent receptor plug" evidence="4">
    <location>
        <begin position="624"/>
        <end position="709"/>
    </location>
</feature>
<dbReference type="AlphaFoldDB" id="A0A4R4K905"/>
<dbReference type="SUPFAM" id="SSF56935">
    <property type="entry name" value="Porins"/>
    <property type="match status" value="1"/>
</dbReference>
<evidence type="ECO:0000313" key="5">
    <source>
        <dbReference type="EMBL" id="TDB64168.1"/>
    </source>
</evidence>
<dbReference type="PROSITE" id="PS52016">
    <property type="entry name" value="TONB_DEPENDENT_REC_3"/>
    <property type="match status" value="1"/>
</dbReference>
<dbReference type="InterPro" id="IPR037066">
    <property type="entry name" value="Plug_dom_sf"/>
</dbReference>
<dbReference type="GO" id="GO:0015344">
    <property type="term" value="F:siderophore uptake transmembrane transporter activity"/>
    <property type="evidence" value="ECO:0007669"/>
    <property type="project" value="TreeGrafter"/>
</dbReference>
<evidence type="ECO:0000256" key="1">
    <source>
        <dbReference type="ARBA" id="ARBA00022729"/>
    </source>
</evidence>
<feature type="coiled-coil region" evidence="3">
    <location>
        <begin position="561"/>
        <end position="588"/>
    </location>
</feature>
<keyword evidence="5" id="KW-0675">Receptor</keyword>
<evidence type="ECO:0000256" key="3">
    <source>
        <dbReference type="SAM" id="Coils"/>
    </source>
</evidence>
<dbReference type="GO" id="GO:0009279">
    <property type="term" value="C:cell outer membrane"/>
    <property type="evidence" value="ECO:0007669"/>
    <property type="project" value="UniProtKB-SubCell"/>
</dbReference>
<protein>
    <submittedName>
        <fullName evidence="5">TonB-dependent receptor</fullName>
    </submittedName>
</protein>
<evidence type="ECO:0000313" key="6">
    <source>
        <dbReference type="Proteomes" id="UP000295706"/>
    </source>
</evidence>
<keyword evidence="2" id="KW-0998">Cell outer membrane</keyword>
<dbReference type="Proteomes" id="UP000295706">
    <property type="component" value="Unassembled WGS sequence"/>
</dbReference>
<organism evidence="5 6">
    <name type="scientific">Arundinibacter roseus</name>
    <dbReference type="NCBI Taxonomy" id="2070510"/>
    <lineage>
        <taxon>Bacteria</taxon>
        <taxon>Pseudomonadati</taxon>
        <taxon>Bacteroidota</taxon>
        <taxon>Cytophagia</taxon>
        <taxon>Cytophagales</taxon>
        <taxon>Spirosomataceae</taxon>
        <taxon>Arundinibacter</taxon>
    </lineage>
</organism>
<name>A0A4R4K905_9BACT</name>
<evidence type="ECO:0000259" key="4">
    <source>
        <dbReference type="Pfam" id="PF07715"/>
    </source>
</evidence>
<keyword evidence="6" id="KW-1185">Reference proteome</keyword>